<protein>
    <submittedName>
        <fullName evidence="1">Ataxin-2-like protein</fullName>
    </submittedName>
</protein>
<dbReference type="AlphaFoldDB" id="S4PSU0"/>
<feature type="non-terminal residue" evidence="1">
    <location>
        <position position="82"/>
    </location>
</feature>
<sequence>TEYQMENKKNVTATQQPLTQQHLMAHHVHPDQIYTPQQSQLPAHINNQSAQIQPNGVMHQLLQSQYQSNMNARSPLLENRHE</sequence>
<proteinExistence type="predicted"/>
<accession>S4PSU0</accession>
<reference evidence="1" key="1">
    <citation type="journal article" date="2013" name="BMC Genomics">
        <title>Unscrambling butterfly oogenesis.</title>
        <authorList>
            <person name="Carter J.M."/>
            <person name="Baker S.C."/>
            <person name="Pink R."/>
            <person name="Carter D.R."/>
            <person name="Collins A."/>
            <person name="Tomlin J."/>
            <person name="Gibbs M."/>
            <person name="Breuker C.J."/>
        </authorList>
    </citation>
    <scope>NUCLEOTIDE SEQUENCE</scope>
    <source>
        <tissue evidence="1">Ovary</tissue>
    </source>
</reference>
<feature type="non-terminal residue" evidence="1">
    <location>
        <position position="1"/>
    </location>
</feature>
<dbReference type="EMBL" id="GAIX01013203">
    <property type="protein sequence ID" value="JAA79357.1"/>
    <property type="molecule type" value="Transcribed_RNA"/>
</dbReference>
<organism evidence="1">
    <name type="scientific">Pararge aegeria</name>
    <name type="common">speckled wood butterfly</name>
    <dbReference type="NCBI Taxonomy" id="116150"/>
    <lineage>
        <taxon>Eukaryota</taxon>
        <taxon>Metazoa</taxon>
        <taxon>Ecdysozoa</taxon>
        <taxon>Arthropoda</taxon>
        <taxon>Hexapoda</taxon>
        <taxon>Insecta</taxon>
        <taxon>Pterygota</taxon>
        <taxon>Neoptera</taxon>
        <taxon>Endopterygota</taxon>
        <taxon>Lepidoptera</taxon>
        <taxon>Glossata</taxon>
        <taxon>Ditrysia</taxon>
        <taxon>Papilionoidea</taxon>
        <taxon>Nymphalidae</taxon>
        <taxon>Satyrinae</taxon>
        <taxon>Satyrini</taxon>
        <taxon>Parargina</taxon>
        <taxon>Pararge</taxon>
    </lineage>
</organism>
<reference evidence="1" key="2">
    <citation type="submission" date="2013-05" db="EMBL/GenBank/DDBJ databases">
        <authorList>
            <person name="Carter J.-M."/>
            <person name="Baker S.C."/>
            <person name="Pink R."/>
            <person name="Carter D.R.F."/>
            <person name="Collins A."/>
            <person name="Tomlin J."/>
            <person name="Gibbs M."/>
            <person name="Breuker C.J."/>
        </authorList>
    </citation>
    <scope>NUCLEOTIDE SEQUENCE</scope>
    <source>
        <tissue evidence="1">Ovary</tissue>
    </source>
</reference>
<name>S4PSU0_9NEOP</name>
<evidence type="ECO:0000313" key="1">
    <source>
        <dbReference type="EMBL" id="JAA79357.1"/>
    </source>
</evidence>